<name>A0ABP0CVA4_9PEZI</name>
<proteinExistence type="predicted"/>
<feature type="region of interest" description="Disordered" evidence="2">
    <location>
        <begin position="377"/>
        <end position="487"/>
    </location>
</feature>
<dbReference type="PANTHER" id="PTHR39472">
    <property type="entry name" value="EXPRESSED PROTEIN"/>
    <property type="match status" value="1"/>
</dbReference>
<evidence type="ECO:0000313" key="3">
    <source>
        <dbReference type="EMBL" id="CAK7234890.1"/>
    </source>
</evidence>
<dbReference type="EMBL" id="CAWUHB010000090">
    <property type="protein sequence ID" value="CAK7234890.1"/>
    <property type="molecule type" value="Genomic_DNA"/>
</dbReference>
<gene>
    <name evidence="3" type="ORF">SCUCBS95973_009086</name>
</gene>
<organism evidence="3 4">
    <name type="scientific">Sporothrix curviconia</name>
    <dbReference type="NCBI Taxonomy" id="1260050"/>
    <lineage>
        <taxon>Eukaryota</taxon>
        <taxon>Fungi</taxon>
        <taxon>Dikarya</taxon>
        <taxon>Ascomycota</taxon>
        <taxon>Pezizomycotina</taxon>
        <taxon>Sordariomycetes</taxon>
        <taxon>Sordariomycetidae</taxon>
        <taxon>Ophiostomatales</taxon>
        <taxon>Ophiostomataceae</taxon>
        <taxon>Sporothrix</taxon>
    </lineage>
</organism>
<evidence type="ECO:0000256" key="2">
    <source>
        <dbReference type="SAM" id="MobiDB-lite"/>
    </source>
</evidence>
<comment type="caution">
    <text evidence="3">The sequence shown here is derived from an EMBL/GenBank/DDBJ whole genome shotgun (WGS) entry which is preliminary data.</text>
</comment>
<keyword evidence="1" id="KW-0175">Coiled coil</keyword>
<evidence type="ECO:0000313" key="4">
    <source>
        <dbReference type="Proteomes" id="UP001642405"/>
    </source>
</evidence>
<feature type="compositionally biased region" description="Low complexity" evidence="2">
    <location>
        <begin position="261"/>
        <end position="282"/>
    </location>
</feature>
<feature type="compositionally biased region" description="Acidic residues" evidence="2">
    <location>
        <begin position="397"/>
        <end position="419"/>
    </location>
</feature>
<sequence>MNGVGTGGTQGTGGGAMTGTGGVAASGFPAPAGYTAELSYIHAMVEELSRQLADNKRVLDDVVTGVGRVRSRARTQQLGNEELIEGASEELQGQESNMDATISVLSEALDSAKYAKEANAALLGQYAQVLAGMLKQFHEYKQKHVADIAAWHRSYRHQLAEARAENSRLRDQIWQMQEGAGRANASLRAFRAAYDEDPARWDRRVTDKALRQELRFWKRMAMPSVADDDLAYWSDDDDLVDPAEKLRLQVLERKAIEEQQRMQQQQQHQQQQHQQQQHQHLEYQQQQYEQQMGFAAATAMSSMLPSASLTSSSGDIGDALEDLDDGSRLHSSELGNSGTENGLTENVALDGAALAETALSEAGSSAIGRKAELARATLTGTDSGGSAEPGENRKEKDDEEDEAEVDEDDDELDPDESGGLEETLSSRLPAVPQAPSSAPPPASISRMGTSSATQQSDQATSSTDQETSAIPRQLSGDTVTSLEAEDI</sequence>
<accession>A0ABP0CVA4</accession>
<feature type="region of interest" description="Disordered" evidence="2">
    <location>
        <begin position="259"/>
        <end position="282"/>
    </location>
</feature>
<evidence type="ECO:0000256" key="1">
    <source>
        <dbReference type="SAM" id="Coils"/>
    </source>
</evidence>
<feature type="region of interest" description="Disordered" evidence="2">
    <location>
        <begin position="306"/>
        <end position="343"/>
    </location>
</feature>
<feature type="compositionally biased region" description="Low complexity" evidence="2">
    <location>
        <begin position="443"/>
        <end position="469"/>
    </location>
</feature>
<keyword evidence="4" id="KW-1185">Reference proteome</keyword>
<feature type="coiled-coil region" evidence="1">
    <location>
        <begin position="152"/>
        <end position="179"/>
    </location>
</feature>
<dbReference type="PANTHER" id="PTHR39472:SF1">
    <property type="entry name" value="EXPRESSED PROTEIN"/>
    <property type="match status" value="1"/>
</dbReference>
<reference evidence="3 4" key="1">
    <citation type="submission" date="2024-01" db="EMBL/GenBank/DDBJ databases">
        <authorList>
            <person name="Allen C."/>
            <person name="Tagirdzhanova G."/>
        </authorList>
    </citation>
    <scope>NUCLEOTIDE SEQUENCE [LARGE SCALE GENOMIC DNA]</scope>
</reference>
<protein>
    <submittedName>
        <fullName evidence="3">Uncharacterized protein</fullName>
    </submittedName>
</protein>
<feature type="compositionally biased region" description="Polar residues" evidence="2">
    <location>
        <begin position="333"/>
        <end position="343"/>
    </location>
</feature>
<dbReference type="Proteomes" id="UP001642405">
    <property type="component" value="Unassembled WGS sequence"/>
</dbReference>